<sequence>MIAKNLFIPMHDDCPVIGIFASLTLKTLISKFWIHCDQGVGMSFGLRVSKQWLNFVKHSSNCMT</sequence>
<dbReference type="EMBL" id="FN595754">
    <property type="protein sequence ID" value="CBI27675.3"/>
    <property type="molecule type" value="Genomic_DNA"/>
</dbReference>
<dbReference type="Proteomes" id="UP000009183">
    <property type="component" value="Chromosome 1"/>
</dbReference>
<name>D7TB02_VITVI</name>
<dbReference type="PaxDb" id="29760-VIT_01s0010g03840.t01"/>
<protein>
    <submittedName>
        <fullName evidence="1">Uncharacterized protein</fullName>
    </submittedName>
</protein>
<evidence type="ECO:0000313" key="2">
    <source>
        <dbReference type="Proteomes" id="UP000009183"/>
    </source>
</evidence>
<proteinExistence type="predicted"/>
<evidence type="ECO:0000313" key="1">
    <source>
        <dbReference type="EMBL" id="CBI27675.3"/>
    </source>
</evidence>
<reference evidence="2" key="1">
    <citation type="journal article" date="2007" name="Nature">
        <title>The grapevine genome sequence suggests ancestral hexaploidization in major angiosperm phyla.</title>
        <authorList>
            <consortium name="The French-Italian Public Consortium for Grapevine Genome Characterization."/>
            <person name="Jaillon O."/>
            <person name="Aury J.-M."/>
            <person name="Noel B."/>
            <person name="Policriti A."/>
            <person name="Clepet C."/>
            <person name="Casagrande A."/>
            <person name="Choisne N."/>
            <person name="Aubourg S."/>
            <person name="Vitulo N."/>
            <person name="Jubin C."/>
            <person name="Vezzi A."/>
            <person name="Legeai F."/>
            <person name="Hugueney P."/>
            <person name="Dasilva C."/>
            <person name="Horner D."/>
            <person name="Mica E."/>
            <person name="Jublot D."/>
            <person name="Poulain J."/>
            <person name="Bruyere C."/>
            <person name="Billault A."/>
            <person name="Segurens B."/>
            <person name="Gouyvenoux M."/>
            <person name="Ugarte E."/>
            <person name="Cattonaro F."/>
            <person name="Anthouard V."/>
            <person name="Vico V."/>
            <person name="Del Fabbro C."/>
            <person name="Alaux M."/>
            <person name="Di Gaspero G."/>
            <person name="Dumas V."/>
            <person name="Felice N."/>
            <person name="Paillard S."/>
            <person name="Juman I."/>
            <person name="Moroldo M."/>
            <person name="Scalabrin S."/>
            <person name="Canaguier A."/>
            <person name="Le Clainche I."/>
            <person name="Malacrida G."/>
            <person name="Durand E."/>
            <person name="Pesole G."/>
            <person name="Laucou V."/>
            <person name="Chatelet P."/>
            <person name="Merdinoglu D."/>
            <person name="Delledonne M."/>
            <person name="Pezzotti M."/>
            <person name="Lecharny A."/>
            <person name="Scarpelli C."/>
            <person name="Artiguenave F."/>
            <person name="Pe M.E."/>
            <person name="Valle G."/>
            <person name="Morgante M."/>
            <person name="Caboche M."/>
            <person name="Adam-Blondon A.-F."/>
            <person name="Weissenbach J."/>
            <person name="Quetier F."/>
            <person name="Wincker P."/>
        </authorList>
    </citation>
    <scope>NUCLEOTIDE SEQUENCE [LARGE SCALE GENOMIC DNA]</scope>
    <source>
        <strain evidence="2">cv. Pinot noir / PN40024</strain>
    </source>
</reference>
<dbReference type="AlphaFoldDB" id="D7TB02"/>
<dbReference type="HOGENOM" id="CLU_2872172_0_0_1"/>
<keyword evidence="2" id="KW-1185">Reference proteome</keyword>
<dbReference type="InParanoid" id="D7TB02"/>
<accession>D7TB02</accession>
<gene>
    <name evidence="1" type="ordered locus">VIT_01s0010g03840</name>
</gene>
<organism evidence="1 2">
    <name type="scientific">Vitis vinifera</name>
    <name type="common">Grape</name>
    <dbReference type="NCBI Taxonomy" id="29760"/>
    <lineage>
        <taxon>Eukaryota</taxon>
        <taxon>Viridiplantae</taxon>
        <taxon>Streptophyta</taxon>
        <taxon>Embryophyta</taxon>
        <taxon>Tracheophyta</taxon>
        <taxon>Spermatophyta</taxon>
        <taxon>Magnoliopsida</taxon>
        <taxon>eudicotyledons</taxon>
        <taxon>Gunneridae</taxon>
        <taxon>Pentapetalae</taxon>
        <taxon>rosids</taxon>
        <taxon>Vitales</taxon>
        <taxon>Vitaceae</taxon>
        <taxon>Viteae</taxon>
        <taxon>Vitis</taxon>
    </lineage>
</organism>